<feature type="compositionally biased region" description="Basic and acidic residues" evidence="1">
    <location>
        <begin position="82"/>
        <end position="94"/>
    </location>
</feature>
<dbReference type="RefSeq" id="XP_002837773.1">
    <property type="nucleotide sequence ID" value="XM_002837727.1"/>
</dbReference>
<feature type="compositionally biased region" description="Basic residues" evidence="1">
    <location>
        <begin position="148"/>
        <end position="157"/>
    </location>
</feature>
<reference evidence="2 3" key="1">
    <citation type="journal article" date="2010" name="Nature">
        <title>Perigord black truffle genome uncovers evolutionary origins and mechanisms of symbiosis.</title>
        <authorList>
            <person name="Martin F."/>
            <person name="Kohler A."/>
            <person name="Murat C."/>
            <person name="Balestrini R."/>
            <person name="Coutinho P.M."/>
            <person name="Jaillon O."/>
            <person name="Montanini B."/>
            <person name="Morin E."/>
            <person name="Noel B."/>
            <person name="Percudani R."/>
            <person name="Porcel B."/>
            <person name="Rubini A."/>
            <person name="Amicucci A."/>
            <person name="Amselem J."/>
            <person name="Anthouard V."/>
            <person name="Arcioni S."/>
            <person name="Artiguenave F."/>
            <person name="Aury J.M."/>
            <person name="Ballario P."/>
            <person name="Bolchi A."/>
            <person name="Brenna A."/>
            <person name="Brun A."/>
            <person name="Buee M."/>
            <person name="Cantarel B."/>
            <person name="Chevalier G."/>
            <person name="Couloux A."/>
            <person name="Da Silva C."/>
            <person name="Denoeud F."/>
            <person name="Duplessis S."/>
            <person name="Ghignone S."/>
            <person name="Hilselberger B."/>
            <person name="Iotti M."/>
            <person name="Marcais B."/>
            <person name="Mello A."/>
            <person name="Miranda M."/>
            <person name="Pacioni G."/>
            <person name="Quesneville H."/>
            <person name="Riccioni C."/>
            <person name="Ruotolo R."/>
            <person name="Splivallo R."/>
            <person name="Stocchi V."/>
            <person name="Tisserant E."/>
            <person name="Viscomi A.R."/>
            <person name="Zambonelli A."/>
            <person name="Zampieri E."/>
            <person name="Henrissat B."/>
            <person name="Lebrun M.H."/>
            <person name="Paolocci F."/>
            <person name="Bonfante P."/>
            <person name="Ottonello S."/>
            <person name="Wincker P."/>
        </authorList>
    </citation>
    <scope>NUCLEOTIDE SEQUENCE [LARGE SCALE GENOMIC DNA]</scope>
    <source>
        <strain evidence="2 3">Mel28</strain>
    </source>
</reference>
<dbReference type="HOGENOM" id="CLU_1295245_0_0_1"/>
<proteinExistence type="predicted"/>
<evidence type="ECO:0000256" key="1">
    <source>
        <dbReference type="SAM" id="MobiDB-lite"/>
    </source>
</evidence>
<dbReference type="EMBL" id="FN430097">
    <property type="protein sequence ID" value="CAZ81964.1"/>
    <property type="molecule type" value="Genomic_DNA"/>
</dbReference>
<keyword evidence="3" id="KW-1185">Reference proteome</keyword>
<feature type="region of interest" description="Disordered" evidence="1">
    <location>
        <begin position="79"/>
        <end position="213"/>
    </location>
</feature>
<gene>
    <name evidence="2" type="ORF">GSTUM_00005617001</name>
</gene>
<feature type="compositionally biased region" description="Basic and acidic residues" evidence="1">
    <location>
        <begin position="122"/>
        <end position="140"/>
    </location>
</feature>
<protein>
    <submittedName>
        <fullName evidence="2">(Perigord truffle) hypothetical protein</fullName>
    </submittedName>
</protein>
<organism evidence="2 3">
    <name type="scientific">Tuber melanosporum (strain Mel28)</name>
    <name type="common">Perigord black truffle</name>
    <dbReference type="NCBI Taxonomy" id="656061"/>
    <lineage>
        <taxon>Eukaryota</taxon>
        <taxon>Fungi</taxon>
        <taxon>Dikarya</taxon>
        <taxon>Ascomycota</taxon>
        <taxon>Pezizomycotina</taxon>
        <taxon>Pezizomycetes</taxon>
        <taxon>Pezizales</taxon>
        <taxon>Tuberaceae</taxon>
        <taxon>Tuber</taxon>
    </lineage>
</organism>
<evidence type="ECO:0000313" key="3">
    <source>
        <dbReference type="Proteomes" id="UP000006911"/>
    </source>
</evidence>
<feature type="region of interest" description="Disordered" evidence="1">
    <location>
        <begin position="1"/>
        <end position="24"/>
    </location>
</feature>
<sequence length="213" mass="22648">MAPSANSALNSVGHSPPRAPPISANIDADLRRHDCLRKSPCIFYGIPIDEKATVAELHASLDSAADKRGGLSVVEEIPEDAAESRRKTNERVQEADAAVRGVASVGGKDASGKEPASGSVKEGGKGKGKKQAEKDRDVLKVVKSGPKVGKKAVKKVITKSTGSKTVKVCKKKVPKTEVAPPPPPPPEEIPDLDPYEGEPMMWPMEMDFDESYS</sequence>
<name>D5GBW4_TUBMM</name>
<dbReference type="GeneID" id="9185399"/>
<evidence type="ECO:0000313" key="2">
    <source>
        <dbReference type="EMBL" id="CAZ81964.1"/>
    </source>
</evidence>
<dbReference type="Proteomes" id="UP000006911">
    <property type="component" value="Unassembled WGS sequence"/>
</dbReference>
<dbReference type="KEGG" id="tml:GSTUM_00005617001"/>
<accession>D5GBW4</accession>
<dbReference type="InParanoid" id="D5GBW4"/>
<dbReference type="AlphaFoldDB" id="D5GBW4"/>
<feature type="compositionally biased region" description="Polar residues" evidence="1">
    <location>
        <begin position="1"/>
        <end position="13"/>
    </location>
</feature>